<dbReference type="Proteomes" id="UP001500711">
    <property type="component" value="Unassembled WGS sequence"/>
</dbReference>
<accession>A0ABP7B9I7</accession>
<evidence type="ECO:0000313" key="2">
    <source>
        <dbReference type="Proteomes" id="UP001500711"/>
    </source>
</evidence>
<dbReference type="EMBL" id="BAABBE010000011">
    <property type="protein sequence ID" value="GAA3652205.1"/>
    <property type="molecule type" value="Genomic_DNA"/>
</dbReference>
<gene>
    <name evidence="1" type="ORF">GCM10022267_43130</name>
</gene>
<keyword evidence="2" id="KW-1185">Reference proteome</keyword>
<sequence>MTDVRAEVARLYEQHDKMRYPRGLTAGAEVAGVVMTLLDGGATSWIKAWLERDGEADEDMIVYLALFLDELHRVVPVFADPASDRYRPYAAHYFSRLREMVRLILLEVSASSVQGACHAGAPRSF</sequence>
<protein>
    <submittedName>
        <fullName evidence="1">Uncharacterized protein</fullName>
    </submittedName>
</protein>
<comment type="caution">
    <text evidence="1">The sequence shown here is derived from an EMBL/GenBank/DDBJ whole genome shotgun (WGS) entry which is preliminary data.</text>
</comment>
<organism evidence="1 2">
    <name type="scientific">Lentzea roselyniae</name>
    <dbReference type="NCBI Taxonomy" id="531940"/>
    <lineage>
        <taxon>Bacteria</taxon>
        <taxon>Bacillati</taxon>
        <taxon>Actinomycetota</taxon>
        <taxon>Actinomycetes</taxon>
        <taxon>Pseudonocardiales</taxon>
        <taxon>Pseudonocardiaceae</taxon>
        <taxon>Lentzea</taxon>
    </lineage>
</organism>
<proteinExistence type="predicted"/>
<reference evidence="2" key="1">
    <citation type="journal article" date="2019" name="Int. J. Syst. Evol. Microbiol.">
        <title>The Global Catalogue of Microorganisms (GCM) 10K type strain sequencing project: providing services to taxonomists for standard genome sequencing and annotation.</title>
        <authorList>
            <consortium name="The Broad Institute Genomics Platform"/>
            <consortium name="The Broad Institute Genome Sequencing Center for Infectious Disease"/>
            <person name="Wu L."/>
            <person name="Ma J."/>
        </authorList>
    </citation>
    <scope>NUCLEOTIDE SEQUENCE [LARGE SCALE GENOMIC DNA]</scope>
    <source>
        <strain evidence="2">JCM 17494</strain>
    </source>
</reference>
<evidence type="ECO:0000313" key="1">
    <source>
        <dbReference type="EMBL" id="GAA3652205.1"/>
    </source>
</evidence>
<dbReference type="RefSeq" id="WP_146231403.1">
    <property type="nucleotide sequence ID" value="NZ_BAABBE010000011.1"/>
</dbReference>
<name>A0ABP7B9I7_9PSEU</name>